<dbReference type="OrthoDB" id="241638at2"/>
<dbReference type="EMBL" id="SMFY01000001">
    <property type="protein sequence ID" value="TCK30891.1"/>
    <property type="molecule type" value="Genomic_DNA"/>
</dbReference>
<dbReference type="RefSeq" id="WP_131834161.1">
    <property type="nucleotide sequence ID" value="NZ_SMFY01000001.1"/>
</dbReference>
<dbReference type="PRINTS" id="PR01790">
    <property type="entry name" value="SMP30FAMILY"/>
</dbReference>
<feature type="domain" description="SMP-30/Gluconolactonase/LRE-like region" evidence="4">
    <location>
        <begin position="31"/>
        <end position="285"/>
    </location>
</feature>
<dbReference type="InterPro" id="IPR005511">
    <property type="entry name" value="SMP-30"/>
</dbReference>
<name>A0A4R1I9G3_ANCAQ</name>
<dbReference type="Gene3D" id="2.120.10.30">
    <property type="entry name" value="TolB, C-terminal domain"/>
    <property type="match status" value="1"/>
</dbReference>
<dbReference type="Proteomes" id="UP000295030">
    <property type="component" value="Unassembled WGS sequence"/>
</dbReference>
<feature type="active site" description="Proton donor/acceptor" evidence="2">
    <location>
        <position position="232"/>
    </location>
</feature>
<feature type="binding site" evidence="3">
    <location>
        <position position="120"/>
    </location>
    <ligand>
        <name>substrate</name>
    </ligand>
</feature>
<reference evidence="5 6" key="1">
    <citation type="submission" date="2019-03" db="EMBL/GenBank/DDBJ databases">
        <title>Genomic Encyclopedia of Type Strains, Phase IV (KMG-IV): sequencing the most valuable type-strain genomes for metagenomic binning, comparative biology and taxonomic classification.</title>
        <authorList>
            <person name="Goeker M."/>
        </authorList>
    </citation>
    <scope>NUCLEOTIDE SEQUENCE [LARGE SCALE GENOMIC DNA]</scope>
    <source>
        <strain evidence="5 6">DSM 101</strain>
    </source>
</reference>
<sequence length="312" mass="34332">MLDVFEIVDPRFRDLILPIAGLERLYTGMRWCEGPVYFADQRCLIWSDIPNNRLMRWCEDTQAVGVFRADSNFANGNTRDRQGRLVTCEHRTRRVSRTEPDGTLTVLADRYRGRRLNSPNDVVVKSDGTIWFTDPTYGIASDYEGGRAEAEQEARYVFRLDPGEGVLAVVADDFDQPNGLAFSPDESVLYIADSGGIGRDAGNRHIRAFEVRADSTLANSRVVTEVMPHAPDGFRIDEAGRLWSSAGDGVHCYTPQGQLLGKILVPERVGNLTFGGAAGNRLFICGHTSLYAIFVNTRGAKAGDTGPAAPTA</sequence>
<keyword evidence="6" id="KW-1185">Reference proteome</keyword>
<accession>A0A4R1I9G3</accession>
<dbReference type="InterPro" id="IPR011042">
    <property type="entry name" value="6-blade_b-propeller_TolB-like"/>
</dbReference>
<dbReference type="SUPFAM" id="SSF63829">
    <property type="entry name" value="Calcium-dependent phosphotriesterase"/>
    <property type="match status" value="1"/>
</dbReference>
<proteinExistence type="predicted"/>
<keyword evidence="3" id="KW-0862">Zinc</keyword>
<gene>
    <name evidence="5" type="ORF">EV667_0995</name>
</gene>
<evidence type="ECO:0000256" key="3">
    <source>
        <dbReference type="PIRSR" id="PIRSR605511-2"/>
    </source>
</evidence>
<feature type="binding site" evidence="3">
    <location>
        <position position="33"/>
    </location>
    <ligand>
        <name>a divalent metal cation</name>
        <dbReference type="ChEBI" id="CHEBI:60240"/>
    </ligand>
</feature>
<dbReference type="InterPro" id="IPR051262">
    <property type="entry name" value="SMP-30/CGR1_Lactonase"/>
</dbReference>
<evidence type="ECO:0000259" key="4">
    <source>
        <dbReference type="Pfam" id="PF08450"/>
    </source>
</evidence>
<keyword evidence="1" id="KW-0378">Hydrolase</keyword>
<dbReference type="InterPro" id="IPR013658">
    <property type="entry name" value="SGL"/>
</dbReference>
<dbReference type="GO" id="GO:0016787">
    <property type="term" value="F:hydrolase activity"/>
    <property type="evidence" value="ECO:0007669"/>
    <property type="project" value="UniProtKB-KW"/>
</dbReference>
<feature type="binding site" evidence="3">
    <location>
        <position position="178"/>
    </location>
    <ligand>
        <name>a divalent metal cation</name>
        <dbReference type="ChEBI" id="CHEBI:60240"/>
    </ligand>
</feature>
<comment type="caution">
    <text evidence="5">The sequence shown here is derived from an EMBL/GenBank/DDBJ whole genome shotgun (WGS) entry which is preliminary data.</text>
</comment>
<evidence type="ECO:0000313" key="5">
    <source>
        <dbReference type="EMBL" id="TCK30891.1"/>
    </source>
</evidence>
<dbReference type="AlphaFoldDB" id="A0A4R1I9G3"/>
<dbReference type="PANTHER" id="PTHR47572:SF4">
    <property type="entry name" value="LACTONASE DRP35"/>
    <property type="match status" value="1"/>
</dbReference>
<keyword evidence="3" id="KW-0479">Metal-binding</keyword>
<protein>
    <submittedName>
        <fullName evidence="5">Gluconolactonase</fullName>
    </submittedName>
</protein>
<evidence type="ECO:0000256" key="2">
    <source>
        <dbReference type="PIRSR" id="PIRSR605511-1"/>
    </source>
</evidence>
<dbReference type="Pfam" id="PF08450">
    <property type="entry name" value="SGL"/>
    <property type="match status" value="1"/>
</dbReference>
<dbReference type="GO" id="GO:0046872">
    <property type="term" value="F:metal ion binding"/>
    <property type="evidence" value="ECO:0007669"/>
    <property type="project" value="UniProtKB-KW"/>
</dbReference>
<comment type="cofactor">
    <cofactor evidence="3">
        <name>Zn(2+)</name>
        <dbReference type="ChEBI" id="CHEBI:29105"/>
    </cofactor>
    <text evidence="3">Binds 1 divalent metal cation per subunit.</text>
</comment>
<organism evidence="5 6">
    <name type="scientific">Ancylobacter aquaticus</name>
    <dbReference type="NCBI Taxonomy" id="100"/>
    <lineage>
        <taxon>Bacteria</taxon>
        <taxon>Pseudomonadati</taxon>
        <taxon>Pseudomonadota</taxon>
        <taxon>Alphaproteobacteria</taxon>
        <taxon>Hyphomicrobiales</taxon>
        <taxon>Xanthobacteraceae</taxon>
        <taxon>Ancylobacter</taxon>
    </lineage>
</organism>
<evidence type="ECO:0000256" key="1">
    <source>
        <dbReference type="ARBA" id="ARBA00022801"/>
    </source>
</evidence>
<dbReference type="PANTHER" id="PTHR47572">
    <property type="entry name" value="LIPOPROTEIN-RELATED"/>
    <property type="match status" value="1"/>
</dbReference>
<evidence type="ECO:0000313" key="6">
    <source>
        <dbReference type="Proteomes" id="UP000295030"/>
    </source>
</evidence>
<feature type="binding site" evidence="3">
    <location>
        <position position="232"/>
    </location>
    <ligand>
        <name>a divalent metal cation</name>
        <dbReference type="ChEBI" id="CHEBI:60240"/>
    </ligand>
</feature>